<feature type="compositionally biased region" description="Basic and acidic residues" evidence="2">
    <location>
        <begin position="184"/>
        <end position="193"/>
    </location>
</feature>
<dbReference type="Proteomes" id="UP000703661">
    <property type="component" value="Unassembled WGS sequence"/>
</dbReference>
<evidence type="ECO:0000313" key="4">
    <source>
        <dbReference type="Proteomes" id="UP000703661"/>
    </source>
</evidence>
<evidence type="ECO:0000313" key="3">
    <source>
        <dbReference type="EMBL" id="KAG0011947.1"/>
    </source>
</evidence>
<dbReference type="EMBL" id="JAAAID010001062">
    <property type="protein sequence ID" value="KAG0011947.1"/>
    <property type="molecule type" value="Genomic_DNA"/>
</dbReference>
<protein>
    <submittedName>
        <fullName evidence="3">Uncharacterized protein</fullName>
    </submittedName>
</protein>
<proteinExistence type="predicted"/>
<feature type="coiled-coil region" evidence="1">
    <location>
        <begin position="266"/>
        <end position="304"/>
    </location>
</feature>
<evidence type="ECO:0000256" key="2">
    <source>
        <dbReference type="SAM" id="MobiDB-lite"/>
    </source>
</evidence>
<organism evidence="3 4">
    <name type="scientific">Entomortierella chlamydospora</name>
    <dbReference type="NCBI Taxonomy" id="101097"/>
    <lineage>
        <taxon>Eukaryota</taxon>
        <taxon>Fungi</taxon>
        <taxon>Fungi incertae sedis</taxon>
        <taxon>Mucoromycota</taxon>
        <taxon>Mortierellomycotina</taxon>
        <taxon>Mortierellomycetes</taxon>
        <taxon>Mortierellales</taxon>
        <taxon>Mortierellaceae</taxon>
        <taxon>Entomortierella</taxon>
    </lineage>
</organism>
<dbReference type="AlphaFoldDB" id="A0A9P6MT92"/>
<gene>
    <name evidence="3" type="ORF">BGZ80_000314</name>
</gene>
<keyword evidence="1" id="KW-0175">Coiled coil</keyword>
<feature type="compositionally biased region" description="Basic residues" evidence="2">
    <location>
        <begin position="217"/>
        <end position="226"/>
    </location>
</feature>
<evidence type="ECO:0000256" key="1">
    <source>
        <dbReference type="SAM" id="Coils"/>
    </source>
</evidence>
<name>A0A9P6MT92_9FUNG</name>
<feature type="region of interest" description="Disordered" evidence="2">
    <location>
        <begin position="180"/>
        <end position="227"/>
    </location>
</feature>
<feature type="region of interest" description="Disordered" evidence="2">
    <location>
        <begin position="320"/>
        <end position="344"/>
    </location>
</feature>
<accession>A0A9P6MT92</accession>
<comment type="caution">
    <text evidence="3">The sequence shown here is derived from an EMBL/GenBank/DDBJ whole genome shotgun (WGS) entry which is preliminary data.</text>
</comment>
<feature type="compositionally biased region" description="Polar residues" evidence="2">
    <location>
        <begin position="324"/>
        <end position="342"/>
    </location>
</feature>
<keyword evidence="4" id="KW-1185">Reference proteome</keyword>
<sequence>MELLVFLGQRYQMMQGLENIKTQLSTYFLFRNEYHSLFRNEYHSLFRNECHPLFRNVNPELLADPETWALLDGPGEKNDHYMPKKVVYENLAEKVNTKFSTEEEPVNLDGLQIKNKIENMKAQWKKAKKFHDRTGNGNLPEIDLRKQVADICCFFYVLQEIWSASWSISPRDPIQCTGNLTRPIAHDPGNDARGEDEETAVEQEDVGTEPETSRQAIKTKKQKRGREHVDMQTLLEDTFKAAEEAHDLKRQRLEIDKRRFELDERLADVQIRKLEWEMELEKKKAEAELERQKMLVEVEHLKAMTMLKQAEAVIVIESKRRNDTATVSDSPLDPSNTRSLPRSPSKYASIIANYAAKYNQSE</sequence>
<reference evidence="3" key="1">
    <citation type="journal article" date="2020" name="Fungal Divers.">
        <title>Resolving the Mortierellaceae phylogeny through synthesis of multi-gene phylogenetics and phylogenomics.</title>
        <authorList>
            <person name="Vandepol N."/>
            <person name="Liber J."/>
            <person name="Desiro A."/>
            <person name="Na H."/>
            <person name="Kennedy M."/>
            <person name="Barry K."/>
            <person name="Grigoriev I.V."/>
            <person name="Miller A.N."/>
            <person name="O'Donnell K."/>
            <person name="Stajich J.E."/>
            <person name="Bonito G."/>
        </authorList>
    </citation>
    <scope>NUCLEOTIDE SEQUENCE</scope>
    <source>
        <strain evidence="3">NRRL 2769</strain>
    </source>
</reference>
<feature type="compositionally biased region" description="Acidic residues" evidence="2">
    <location>
        <begin position="194"/>
        <end position="208"/>
    </location>
</feature>